<proteinExistence type="predicted"/>
<feature type="region of interest" description="Disordered" evidence="1">
    <location>
        <begin position="173"/>
        <end position="239"/>
    </location>
</feature>
<feature type="compositionally biased region" description="Basic and acidic residues" evidence="1">
    <location>
        <begin position="322"/>
        <end position="334"/>
    </location>
</feature>
<evidence type="ECO:0000259" key="2">
    <source>
        <dbReference type="PROSITE" id="PS51840"/>
    </source>
</evidence>
<dbReference type="AlphaFoldDB" id="A0A2P2JZB1"/>
<dbReference type="PANTHER" id="PTHR31344:SF13">
    <property type="entry name" value="EEIG1_EHBP1 PROTEIN AMINO-TERMINAL DOMAIN PROTEIN"/>
    <property type="match status" value="1"/>
</dbReference>
<protein>
    <submittedName>
        <fullName evidence="3">Uncharacterized protein MANES_13G017200</fullName>
    </submittedName>
</protein>
<feature type="compositionally biased region" description="Polar residues" evidence="1">
    <location>
        <begin position="308"/>
        <end position="321"/>
    </location>
</feature>
<dbReference type="Pfam" id="PF10358">
    <property type="entry name" value="NT-C2"/>
    <property type="match status" value="1"/>
</dbReference>
<name>A0A2P2JZB1_RHIMU</name>
<feature type="region of interest" description="Disordered" evidence="1">
    <location>
        <begin position="657"/>
        <end position="688"/>
    </location>
</feature>
<dbReference type="EMBL" id="GGEC01018318">
    <property type="protein sequence ID" value="MBW98801.1"/>
    <property type="molecule type" value="Transcribed_RNA"/>
</dbReference>
<dbReference type="InterPro" id="IPR019448">
    <property type="entry name" value="NT-C2"/>
</dbReference>
<feature type="domain" description="C2 NT-type" evidence="2">
    <location>
        <begin position="7"/>
        <end position="158"/>
    </location>
</feature>
<dbReference type="PROSITE" id="PS51840">
    <property type="entry name" value="C2_NT"/>
    <property type="match status" value="1"/>
</dbReference>
<dbReference type="InterPro" id="IPR021827">
    <property type="entry name" value="Nup186/Nup192/Nup205"/>
</dbReference>
<dbReference type="GO" id="GO:0005643">
    <property type="term" value="C:nuclear pore"/>
    <property type="evidence" value="ECO:0007669"/>
    <property type="project" value="InterPro"/>
</dbReference>
<evidence type="ECO:0000256" key="1">
    <source>
        <dbReference type="SAM" id="MobiDB-lite"/>
    </source>
</evidence>
<feature type="compositionally biased region" description="Acidic residues" evidence="1">
    <location>
        <begin position="186"/>
        <end position="202"/>
    </location>
</feature>
<accession>A0A2P2JZB1</accession>
<feature type="compositionally biased region" description="Basic and acidic residues" evidence="1">
    <location>
        <begin position="665"/>
        <end position="688"/>
    </location>
</feature>
<feature type="region of interest" description="Disordered" evidence="1">
    <location>
        <begin position="308"/>
        <end position="334"/>
    </location>
</feature>
<dbReference type="PANTHER" id="PTHR31344">
    <property type="entry name" value="NUCLEAR PORE COMPLEX PROTEIN NUP205"/>
    <property type="match status" value="1"/>
</dbReference>
<feature type="compositionally biased region" description="Low complexity" evidence="1">
    <location>
        <begin position="205"/>
        <end position="215"/>
    </location>
</feature>
<reference evidence="3" key="1">
    <citation type="submission" date="2018-02" db="EMBL/GenBank/DDBJ databases">
        <title>Rhizophora mucronata_Transcriptome.</title>
        <authorList>
            <person name="Meera S.P."/>
            <person name="Sreeshan A."/>
            <person name="Augustine A."/>
        </authorList>
    </citation>
    <scope>NUCLEOTIDE SEQUENCE</scope>
    <source>
        <tissue evidence="3">Leaf</tissue>
    </source>
</reference>
<sequence>MVLGLRSKNRKGTPVQVDYLIYVKEIKPWPPSQSLKSATSILIQWENVGQHSGSLTSNVGDGKVEFSESFKLPVSLCRESSRKAAARDNFQKNYLEFNLFEPRKDAGMKAQLLGSAVINLADYGIIKETMSISTQISFRRSYRITVQPVLYVLIQPFDRDNSSLSKEVLLEKDGSESVSEVTNERNDEESEIDSFTDDDYDDNVSSHSSLTVSSSAIEPIKGSPGQYDKNASTTANDAKRIDKESILPSVVAPPKSEANTVGETFKHVKRVPSPTSSTDLLYSTQNPSKNLAANDVLPDDHFPMDKNSNNVSLEESGINQEADQKTWRHEKIDSERAETSISYVSLTKERKKNEQQADGHDGEFLESDRPSLEEKLVDRRPQNAIPRQVKLRSNTLASNRTAIGVQGSTRRDKLKHLKSVQLQFDSAASDGLTSNNLFLEKVNIVNKPENVNKNGTSTGVIASEHETSAKTAISKGKEIMMGEKPREVSVAEVGLFSVASEHGKSAKTVQLLEKTKETDCPENIHREVVSHAPSEKEQIKSNHPINKADLESMVVTLEEELMEAAALEAGLYSVIAEHGSSTSKVHAPARRLSRFYFHACKAKSQTKSASAARAIMSGLILVSKACGNDVPRLTFWLSNSILLRSIVSQAADKSKLPSAQSIDNDGNRKARHEVSPTEEEKTNGNKRCDEWEDPQTFIMALEKVEAWIFSRIVESVWWQTLTPHMQSTAVKNSSSKKASARRYGLGDEEQGNFAIDLWKKAFKDACERLCPIRAGGHECGCLPVLARLVMEQLVGRLDVAMFNAILRESAEEMPTDPVSDPISDPKVLPIPAGKSSFGAGAQLKNAVGNWSRWLTDLFGIDDDDSSECNHERNCSSVEYETSFKTFSLLKGLSDLMMLPFEMLADKSTRKEVCPTFAAPLIRRILENFVPDEFNPDPIPDAILEALDCEDLVEGEEQCITSFPCNAAPTIYSPPPAALLWNIVGEVGSQTLQRSGSTLLKKSYTSDDELDELDSPMTSIIMDNNRASPASAASSWMQKGKWGRKVVRYQLLLEVWKGGE</sequence>
<feature type="region of interest" description="Disordered" evidence="1">
    <location>
        <begin position="347"/>
        <end position="370"/>
    </location>
</feature>
<dbReference type="EMBL" id="GGEC01018321">
    <property type="protein sequence ID" value="MBW98804.1"/>
    <property type="molecule type" value="Transcribed_RNA"/>
</dbReference>
<organism evidence="3">
    <name type="scientific">Rhizophora mucronata</name>
    <name type="common">Asiatic mangrove</name>
    <dbReference type="NCBI Taxonomy" id="61149"/>
    <lineage>
        <taxon>Eukaryota</taxon>
        <taxon>Viridiplantae</taxon>
        <taxon>Streptophyta</taxon>
        <taxon>Embryophyta</taxon>
        <taxon>Tracheophyta</taxon>
        <taxon>Spermatophyta</taxon>
        <taxon>Magnoliopsida</taxon>
        <taxon>eudicotyledons</taxon>
        <taxon>Gunneridae</taxon>
        <taxon>Pentapetalae</taxon>
        <taxon>rosids</taxon>
        <taxon>fabids</taxon>
        <taxon>Malpighiales</taxon>
        <taxon>Rhizophoraceae</taxon>
        <taxon>Rhizophora</taxon>
    </lineage>
</organism>
<evidence type="ECO:0000313" key="3">
    <source>
        <dbReference type="EMBL" id="MBW98801.1"/>
    </source>
</evidence>